<sequence length="659" mass="75594">MNMEPLNQKSLERVVSQKALQIGSSFPCQICVVGFLSGVCLTSLFLALLTSLGTFEFGGISFSAISQGNSPLNSSSSGFISEYKLPMFVLHLLFVFDTVANADCKFKRNEVVAERWVDSKRSKDGTDDERVLLLHSAWSALLSESVDGKSAFWHRAGLDKSAVPNAPHLENCKLSGQTNERLDMRAENERLPPWTTWKGLLDTHPASMANEQLKYLRHQAISEGAYPPWITGSDEENYPLTRKVQRDIWLHQHPENCRDPNVRFLVADWERLPGFGIGAQLAGMCGLLAIAINDKRVLVTSYYNRADHDGCKECVRWFEALEITADNTLKKTMLLLINNHRLSAGSYNSSWSCYFFPETSQECRDRAFELLGNKEALERGIITTKDSYKSKEIWTGRTPRQGMGRTLEFFATNNRNKWEFGRFSSLLASMFCHPKQHEICSFFAIEILFICHQAIRYLMRFQTQYMCELMNIARNAAFGKEAARMVLTSLRTEWPKDFQKRRSDIEEFVWSSHRPWIPRPLLSMHVRMGDKACEMKVVEFEGYMHLADRIRQHFPHLKTVWLSTEMQEVVDKSKQYTKWDFYYTNVTRQVGNMTMATYEASLGRQTSTNYPLVNFLMATEADFFVGALGSTWCYLIDGMRNTGGKVMAGYLSVNKDRFW</sequence>
<organism evidence="2 3">
    <name type="scientific">Populus tomentosa</name>
    <name type="common">Chinese white poplar</name>
    <dbReference type="NCBI Taxonomy" id="118781"/>
    <lineage>
        <taxon>Eukaryota</taxon>
        <taxon>Viridiplantae</taxon>
        <taxon>Streptophyta</taxon>
        <taxon>Embryophyta</taxon>
        <taxon>Tracheophyta</taxon>
        <taxon>Spermatophyta</taxon>
        <taxon>Magnoliopsida</taxon>
        <taxon>eudicotyledons</taxon>
        <taxon>Gunneridae</taxon>
        <taxon>Pentapetalae</taxon>
        <taxon>rosids</taxon>
        <taxon>fabids</taxon>
        <taxon>Malpighiales</taxon>
        <taxon>Salicaceae</taxon>
        <taxon>Saliceae</taxon>
        <taxon>Populus</taxon>
    </lineage>
</organism>
<evidence type="ECO:0008006" key="4">
    <source>
        <dbReference type="Google" id="ProtNLM"/>
    </source>
</evidence>
<keyword evidence="1" id="KW-0812">Transmembrane</keyword>
<accession>A0A8X7XWX2</accession>
<dbReference type="EMBL" id="JAAWWB010000037">
    <property type="protein sequence ID" value="KAG6738362.1"/>
    <property type="molecule type" value="Genomic_DNA"/>
</dbReference>
<dbReference type="GO" id="GO:0006487">
    <property type="term" value="P:protein N-linked glycosylation"/>
    <property type="evidence" value="ECO:0007669"/>
    <property type="project" value="TreeGrafter"/>
</dbReference>
<dbReference type="FunFam" id="3.40.50.11350:FF:000008">
    <property type="entry name" value="Alpha-(1,6)-fucosyltransferase"/>
    <property type="match status" value="1"/>
</dbReference>
<comment type="caution">
    <text evidence="2">The sequence shown here is derived from an EMBL/GenBank/DDBJ whole genome shotgun (WGS) entry which is preliminary data.</text>
</comment>
<keyword evidence="1" id="KW-1133">Transmembrane helix</keyword>
<evidence type="ECO:0000256" key="1">
    <source>
        <dbReference type="SAM" id="Phobius"/>
    </source>
</evidence>
<protein>
    <recommendedName>
        <fullName evidence="4">Alpha-(1,6)-fucosyltransferase</fullName>
    </recommendedName>
</protein>
<evidence type="ECO:0000313" key="3">
    <source>
        <dbReference type="Proteomes" id="UP000886885"/>
    </source>
</evidence>
<evidence type="ECO:0000313" key="2">
    <source>
        <dbReference type="EMBL" id="KAG6738362.1"/>
    </source>
</evidence>
<gene>
    <name evidence="2" type="ORF">POTOM_057976</name>
</gene>
<dbReference type="AlphaFoldDB" id="A0A8X7XWX2"/>
<dbReference type="OrthoDB" id="2014825at2759"/>
<reference evidence="2" key="1">
    <citation type="journal article" date="2020" name="bioRxiv">
        <title>Hybrid origin of Populus tomentosa Carr. identified through genome sequencing and phylogenomic analysis.</title>
        <authorList>
            <person name="An X."/>
            <person name="Gao K."/>
            <person name="Chen Z."/>
            <person name="Li J."/>
            <person name="Yang X."/>
            <person name="Yang X."/>
            <person name="Zhou J."/>
            <person name="Guo T."/>
            <person name="Zhao T."/>
            <person name="Huang S."/>
            <person name="Miao D."/>
            <person name="Khan W.U."/>
            <person name="Rao P."/>
            <person name="Ye M."/>
            <person name="Lei B."/>
            <person name="Liao W."/>
            <person name="Wang J."/>
            <person name="Ji L."/>
            <person name="Li Y."/>
            <person name="Guo B."/>
            <person name="Mustafa N.S."/>
            <person name="Li S."/>
            <person name="Yun Q."/>
            <person name="Keller S.R."/>
            <person name="Mao J."/>
            <person name="Zhang R."/>
            <person name="Strauss S.H."/>
        </authorList>
    </citation>
    <scope>NUCLEOTIDE SEQUENCE</scope>
    <source>
        <strain evidence="2">GM15</strain>
        <tissue evidence="2">Leaf</tissue>
    </source>
</reference>
<dbReference type="PANTHER" id="PTHR13132:SF29">
    <property type="entry name" value="ALPHA-(1,6)-FUCOSYLTRANSFERASE"/>
    <property type="match status" value="1"/>
</dbReference>
<dbReference type="PANTHER" id="PTHR13132">
    <property type="entry name" value="ALPHA- 1,6 -FUCOSYLTRANSFERASE"/>
    <property type="match status" value="1"/>
</dbReference>
<keyword evidence="1" id="KW-0472">Membrane</keyword>
<feature type="transmembrane region" description="Helical" evidence="1">
    <location>
        <begin position="26"/>
        <end position="49"/>
    </location>
</feature>
<proteinExistence type="predicted"/>
<dbReference type="Proteomes" id="UP000886885">
    <property type="component" value="Chromosome 19A"/>
</dbReference>
<keyword evidence="3" id="KW-1185">Reference proteome</keyword>
<dbReference type="GO" id="GO:0046921">
    <property type="term" value="F:alpha-(1-&gt;6)-fucosyltransferase activity"/>
    <property type="evidence" value="ECO:0007669"/>
    <property type="project" value="TreeGrafter"/>
</dbReference>
<name>A0A8X7XWX2_POPTO</name>